<dbReference type="KEGG" id="mvz:myaer102_06530"/>
<organism evidence="1 2">
    <name type="scientific">Microcystis viridis NIES-102</name>
    <dbReference type="NCBI Taxonomy" id="213615"/>
    <lineage>
        <taxon>Bacteria</taxon>
        <taxon>Bacillati</taxon>
        <taxon>Cyanobacteriota</taxon>
        <taxon>Cyanophyceae</taxon>
        <taxon>Oscillatoriophycideae</taxon>
        <taxon>Chroococcales</taxon>
        <taxon>Microcystaceae</taxon>
        <taxon>Microcystis</taxon>
    </lineage>
</organism>
<reference evidence="1 2" key="1">
    <citation type="submission" date="2018-11" db="EMBL/GenBank/DDBJ databases">
        <title>Complete genome sequence of Microcystis aeruginosa NIES-102.</title>
        <authorList>
            <person name="Yamaguchi H."/>
            <person name="Suzuki S."/>
            <person name="Kawachi M."/>
        </authorList>
    </citation>
    <scope>NUCLEOTIDE SEQUENCE [LARGE SCALE GENOMIC DNA]</scope>
    <source>
        <strain evidence="1 2">NIES-102</strain>
    </source>
</reference>
<sequence length="274" mass="31138">MYCLTFKIIPTAAMTFRILPGSILNIATYPFVPPTTFSGFLRRIVMLSEGLDIPETSINKENPPYFTLPRQYIALGAYPVLDKWSGVHRTHRKGTRSFNHDVFSRLYIDGDRENFQLHTWEYFIAEELIGYVVSESKSSLEAFSNLQGVGCKIGKEGFAVIDEVSESIRLQRKILSAHPSTVVPMEALIQRNPCINRCDIYNLYRHEWSADQTQDEDKGLFDTERSPINGFIPFVAAYYPEKANPLPTLDFYTDGNLQIPVALVELLQGESINV</sequence>
<dbReference type="Proteomes" id="UP000278152">
    <property type="component" value="Chromosome"/>
</dbReference>
<evidence type="ECO:0000313" key="1">
    <source>
        <dbReference type="EMBL" id="BBH38166.1"/>
    </source>
</evidence>
<name>A0A3G9JC78_MICVR</name>
<dbReference type="AlphaFoldDB" id="A0A3G9JC78"/>
<proteinExistence type="predicted"/>
<dbReference type="EMBL" id="AP019314">
    <property type="protein sequence ID" value="BBH38166.1"/>
    <property type="molecule type" value="Genomic_DNA"/>
</dbReference>
<evidence type="ECO:0008006" key="3">
    <source>
        <dbReference type="Google" id="ProtNLM"/>
    </source>
</evidence>
<dbReference type="RefSeq" id="WP_012266053.1">
    <property type="nucleotide sequence ID" value="NZ_AP019314.1"/>
</dbReference>
<accession>A0A3G9JC78</accession>
<gene>
    <name evidence="1" type="ORF">myaer102_06530</name>
</gene>
<evidence type="ECO:0000313" key="2">
    <source>
        <dbReference type="Proteomes" id="UP000278152"/>
    </source>
</evidence>
<protein>
    <recommendedName>
        <fullName evidence="3">CRISPR-associated protein Cas5</fullName>
    </recommendedName>
</protein>